<protein>
    <submittedName>
        <fullName evidence="2">Alpha-ketoglutarate-dependent dioxygenase FTO</fullName>
    </submittedName>
</protein>
<feature type="domain" description="Alpha-ketoglutarate-dependent dioxygenase FTO C-terminal" evidence="1">
    <location>
        <begin position="1"/>
        <end position="43"/>
    </location>
</feature>
<dbReference type="PANTHER" id="PTHR31291">
    <property type="entry name" value="ALPHA-KETOGLUTARATE-DEPENDENT DIOXYGENASE FTO"/>
    <property type="match status" value="1"/>
</dbReference>
<dbReference type="GO" id="GO:0042245">
    <property type="term" value="P:RNA repair"/>
    <property type="evidence" value="ECO:0007669"/>
    <property type="project" value="InterPro"/>
</dbReference>
<evidence type="ECO:0000259" key="1">
    <source>
        <dbReference type="Pfam" id="PF12934"/>
    </source>
</evidence>
<dbReference type="GO" id="GO:0006307">
    <property type="term" value="P:DNA alkylation repair"/>
    <property type="evidence" value="ECO:0007669"/>
    <property type="project" value="InterPro"/>
</dbReference>
<proteinExistence type="predicted"/>
<dbReference type="Pfam" id="PF12934">
    <property type="entry name" value="FTO_CTD"/>
    <property type="match status" value="1"/>
</dbReference>
<evidence type="ECO:0000313" key="2">
    <source>
        <dbReference type="EMBL" id="KFO63132.1"/>
    </source>
</evidence>
<feature type="non-terminal residue" evidence="2">
    <location>
        <position position="1"/>
    </location>
</feature>
<dbReference type="STRING" id="85066.A0A091F2T5"/>
<organism evidence="2 3">
    <name type="scientific">Corvus brachyrhynchos</name>
    <name type="common">American crow</name>
    <dbReference type="NCBI Taxonomy" id="85066"/>
    <lineage>
        <taxon>Eukaryota</taxon>
        <taxon>Metazoa</taxon>
        <taxon>Chordata</taxon>
        <taxon>Craniata</taxon>
        <taxon>Vertebrata</taxon>
        <taxon>Euteleostomi</taxon>
        <taxon>Archelosauria</taxon>
        <taxon>Archosauria</taxon>
        <taxon>Dinosauria</taxon>
        <taxon>Saurischia</taxon>
        <taxon>Theropoda</taxon>
        <taxon>Coelurosauria</taxon>
        <taxon>Aves</taxon>
        <taxon>Neognathae</taxon>
        <taxon>Neoaves</taxon>
        <taxon>Telluraves</taxon>
        <taxon>Australaves</taxon>
        <taxon>Passeriformes</taxon>
        <taxon>Corvoidea</taxon>
        <taxon>Corvidae</taxon>
        <taxon>Corvus</taxon>
    </lineage>
</organism>
<dbReference type="GO" id="GO:0035516">
    <property type="term" value="F:broad specificity oxidative DNA demethylase activity"/>
    <property type="evidence" value="ECO:0007669"/>
    <property type="project" value="InterPro"/>
</dbReference>
<dbReference type="GO" id="GO:0040014">
    <property type="term" value="P:regulation of multicellular organism growth"/>
    <property type="evidence" value="ECO:0007669"/>
    <property type="project" value="InterPro"/>
</dbReference>
<keyword evidence="2" id="KW-0560">Oxidoreductase</keyword>
<gene>
    <name evidence="2" type="ORF">N302_07061</name>
</gene>
<dbReference type="Proteomes" id="UP000052976">
    <property type="component" value="Unassembled WGS sequence"/>
</dbReference>
<feature type="non-terminal residue" evidence="2">
    <location>
        <position position="47"/>
    </location>
</feature>
<dbReference type="PANTHER" id="PTHR31291:SF2">
    <property type="entry name" value="ALPHA-KETOGLUTARATE-DEPENDENT DIOXYGENASE FTO"/>
    <property type="match status" value="1"/>
</dbReference>
<keyword evidence="3" id="KW-1185">Reference proteome</keyword>
<sequence>CQSDAAESLPEEQKPECHPFWTDNDECNMPLPYDLEEVIAYLQNLVQ</sequence>
<dbReference type="GO" id="GO:1990931">
    <property type="term" value="F:mRNA N6-methyladenosine dioxygenase activity"/>
    <property type="evidence" value="ECO:0007669"/>
    <property type="project" value="TreeGrafter"/>
</dbReference>
<dbReference type="InterPro" id="IPR024366">
    <property type="entry name" value="FTO_C"/>
</dbReference>
<accession>A0A091F2T5</accession>
<name>A0A091F2T5_CORBR</name>
<evidence type="ECO:0000313" key="3">
    <source>
        <dbReference type="Proteomes" id="UP000052976"/>
    </source>
</evidence>
<keyword evidence="2" id="KW-0223">Dioxygenase</keyword>
<dbReference type="GO" id="GO:0008198">
    <property type="term" value="F:ferrous iron binding"/>
    <property type="evidence" value="ECO:0007669"/>
    <property type="project" value="TreeGrafter"/>
</dbReference>
<dbReference type="EMBL" id="KK719362">
    <property type="protein sequence ID" value="KFO63132.1"/>
    <property type="molecule type" value="Genomic_DNA"/>
</dbReference>
<dbReference type="AlphaFoldDB" id="A0A091F2T5"/>
<reference evidence="2 3" key="1">
    <citation type="submission" date="2014-04" db="EMBL/GenBank/DDBJ databases">
        <title>Genome evolution of avian class.</title>
        <authorList>
            <person name="Zhang G."/>
            <person name="Li C."/>
        </authorList>
    </citation>
    <scope>NUCLEOTIDE SEQUENCE [LARGE SCALE GENOMIC DNA]</scope>
    <source>
        <strain evidence="2">BGI_N302</strain>
    </source>
</reference>
<dbReference type="InterPro" id="IPR032868">
    <property type="entry name" value="FTO"/>
</dbReference>